<dbReference type="InterPro" id="IPR001173">
    <property type="entry name" value="Glyco_trans_2-like"/>
</dbReference>
<evidence type="ECO:0000256" key="1">
    <source>
        <dbReference type="ARBA" id="ARBA00006739"/>
    </source>
</evidence>
<dbReference type="SUPFAM" id="SSF53448">
    <property type="entry name" value="Nucleotide-diphospho-sugar transferases"/>
    <property type="match status" value="1"/>
</dbReference>
<sequence>MSGEAAEAQTNSLAGENRLRDVAVTVLVPTRNEGDNINRLLSRLSAHFSETGRSYEVLFVDDSDDDTPDLVRAASAAGEPVRMIHRPAGRRDGGLAGALTLGMARAAGRAVIVMDGDLQHPPEVAEPMVAPLLDGPAQVTVGSRYAAGGSAEGLEYRWRHWASVGSRWLVQAMFRETRRSSDPGGGLFAIRPEVLDGAALAPEGYKMLVEILVRGKWEVLVDVPYRFETRQDGQTKSTLVEGWNMIKHLVGLWWSTRVGWGPQPPTPRVEGLEFLDRNEP</sequence>
<proteinExistence type="inferred from homology"/>
<evidence type="ECO:0000313" key="3">
    <source>
        <dbReference type="EMBL" id="MBK9298624.1"/>
    </source>
</evidence>
<name>A0A936NGP3_9ACTN</name>
<dbReference type="PANTHER" id="PTHR48090">
    <property type="entry name" value="UNDECAPRENYL-PHOSPHATE 4-DEOXY-4-FORMAMIDO-L-ARABINOSE TRANSFERASE-RELATED"/>
    <property type="match status" value="1"/>
</dbReference>
<reference evidence="3 4" key="1">
    <citation type="submission" date="2020-10" db="EMBL/GenBank/DDBJ databases">
        <title>Connecting structure to function with the recovery of over 1000 high-quality activated sludge metagenome-assembled genomes encoding full-length rRNA genes using long-read sequencing.</title>
        <authorList>
            <person name="Singleton C.M."/>
            <person name="Petriglieri F."/>
            <person name="Kristensen J.M."/>
            <person name="Kirkegaard R.H."/>
            <person name="Michaelsen T.Y."/>
            <person name="Andersen M.H."/>
            <person name="Karst S.M."/>
            <person name="Dueholm M.S."/>
            <person name="Nielsen P.H."/>
            <person name="Albertsen M."/>
        </authorList>
    </citation>
    <scope>NUCLEOTIDE SEQUENCE [LARGE SCALE GENOMIC DNA]</scope>
    <source>
        <strain evidence="3">Lyne_18-Q3-R50-59_MAXAC.006</strain>
    </source>
</reference>
<dbReference type="EMBL" id="JADJZA010000010">
    <property type="protein sequence ID" value="MBK9298624.1"/>
    <property type="molecule type" value="Genomic_DNA"/>
</dbReference>
<dbReference type="AlphaFoldDB" id="A0A936NGP3"/>
<evidence type="ECO:0000313" key="4">
    <source>
        <dbReference type="Proteomes" id="UP000727993"/>
    </source>
</evidence>
<accession>A0A936NGP3</accession>
<dbReference type="Proteomes" id="UP000727993">
    <property type="component" value="Unassembled WGS sequence"/>
</dbReference>
<comment type="caution">
    <text evidence="3">The sequence shown here is derived from an EMBL/GenBank/DDBJ whole genome shotgun (WGS) entry which is preliminary data.</text>
</comment>
<dbReference type="Gene3D" id="3.90.550.10">
    <property type="entry name" value="Spore Coat Polysaccharide Biosynthesis Protein SpsA, Chain A"/>
    <property type="match status" value="1"/>
</dbReference>
<dbReference type="PANTHER" id="PTHR48090:SF7">
    <property type="entry name" value="RFBJ PROTEIN"/>
    <property type="match status" value="1"/>
</dbReference>
<gene>
    <name evidence="3" type="ORF">IPN02_17720</name>
</gene>
<dbReference type="InterPro" id="IPR029044">
    <property type="entry name" value="Nucleotide-diphossugar_trans"/>
</dbReference>
<organism evidence="3 4">
    <name type="scientific">Candidatus Neomicrothrix subdominans</name>
    <dbReference type="NCBI Taxonomy" id="2954438"/>
    <lineage>
        <taxon>Bacteria</taxon>
        <taxon>Bacillati</taxon>
        <taxon>Actinomycetota</taxon>
        <taxon>Acidimicrobiia</taxon>
        <taxon>Acidimicrobiales</taxon>
        <taxon>Microthrixaceae</taxon>
        <taxon>Candidatus Neomicrothrix</taxon>
    </lineage>
</organism>
<dbReference type="InterPro" id="IPR050256">
    <property type="entry name" value="Glycosyltransferase_2"/>
</dbReference>
<protein>
    <submittedName>
        <fullName evidence="3">Glycosyltransferase</fullName>
    </submittedName>
</protein>
<evidence type="ECO:0000259" key="2">
    <source>
        <dbReference type="Pfam" id="PF00535"/>
    </source>
</evidence>
<comment type="similarity">
    <text evidence="1">Belongs to the glycosyltransferase 2 family.</text>
</comment>
<feature type="domain" description="Glycosyltransferase 2-like" evidence="2">
    <location>
        <begin position="25"/>
        <end position="194"/>
    </location>
</feature>
<dbReference type="Pfam" id="PF00535">
    <property type="entry name" value="Glycos_transf_2"/>
    <property type="match status" value="1"/>
</dbReference>